<name>A0A913ZWG4_PATMI</name>
<feature type="transmembrane region" description="Helical" evidence="3">
    <location>
        <begin position="423"/>
        <end position="443"/>
    </location>
</feature>
<feature type="transmembrane region" description="Helical" evidence="3">
    <location>
        <begin position="173"/>
        <end position="194"/>
    </location>
</feature>
<dbReference type="OMA" id="HESFTNE"/>
<dbReference type="OrthoDB" id="6509908at2759"/>
<dbReference type="InterPro" id="IPR050327">
    <property type="entry name" value="Proton-linked_MCT"/>
</dbReference>
<feature type="transmembrane region" description="Helical" evidence="3">
    <location>
        <begin position="20"/>
        <end position="44"/>
    </location>
</feature>
<evidence type="ECO:0000256" key="3">
    <source>
        <dbReference type="SAM" id="Phobius"/>
    </source>
</evidence>
<dbReference type="PANTHER" id="PTHR11360">
    <property type="entry name" value="MONOCARBOXYLATE TRANSPORTER"/>
    <property type="match status" value="1"/>
</dbReference>
<dbReference type="InterPro" id="IPR011701">
    <property type="entry name" value="MFS"/>
</dbReference>
<dbReference type="EnsemblMetazoa" id="XM_038200065.1">
    <property type="protein sequence ID" value="XP_038055993.1"/>
    <property type="gene ID" value="LOC119727984"/>
</dbReference>
<dbReference type="SUPFAM" id="SSF103473">
    <property type="entry name" value="MFS general substrate transporter"/>
    <property type="match status" value="1"/>
</dbReference>
<feature type="transmembrane region" description="Helical" evidence="3">
    <location>
        <begin position="142"/>
        <end position="161"/>
    </location>
</feature>
<feature type="transmembrane region" description="Helical" evidence="3">
    <location>
        <begin position="86"/>
        <end position="104"/>
    </location>
</feature>
<evidence type="ECO:0000313" key="6">
    <source>
        <dbReference type="Proteomes" id="UP000887568"/>
    </source>
</evidence>
<evidence type="ECO:0000259" key="4">
    <source>
        <dbReference type="PROSITE" id="PS50850"/>
    </source>
</evidence>
<evidence type="ECO:0000313" key="5">
    <source>
        <dbReference type="EnsemblMetazoa" id="XP_038055993.1"/>
    </source>
</evidence>
<feature type="transmembrane region" description="Helical" evidence="3">
    <location>
        <begin position="331"/>
        <end position="350"/>
    </location>
</feature>
<feature type="transmembrane region" description="Helical" evidence="3">
    <location>
        <begin position="56"/>
        <end position="79"/>
    </location>
</feature>
<sequence length="453" mass="49111">MSSPENGPVNNYDHDKYGWVMVAVTFLNWAVIMGNIKALGVLLIPITRDLDSELWLIGWLAVLYILMQFCLGPIVGALCRLLGVRPMMVFGAVLLTLGIILTAISPNVFAMAVFIVGLAGVGSALILFVSFAVMASYFKKKYALAVGLSTMGIPVGVMAYGPVTQMLVDTYGWRGTMLLLGGFSFHLVACSMLVRRNASSSADTEQYQEVTQSDEEENCPSEDGSFRGTNRTNISSDTRQTLSGGWARVCCQSVLKAFDFAVLTDMQFILVVSSRCAPTFAYSGVVVYMVSHGQLQGLSEMQASFLPTSFGSGNIIGKLVMPLLQQMGIKVSMTFWACFASCVVCVSLLLDAFVTPFMGQMVVTGLLGVGYGISIQAMDVIVRFIFTDDRLVNVLGWQGFCTGMAAGLGGLVAGWIYEWTGSFNIAFYLYGGVTLISIPLLLFQDLYAKRRSL</sequence>
<protein>
    <recommendedName>
        <fullName evidence="4">Major facilitator superfamily (MFS) profile domain-containing protein</fullName>
    </recommendedName>
</protein>
<feature type="domain" description="Major facilitator superfamily (MFS) profile" evidence="4">
    <location>
        <begin position="21"/>
        <end position="449"/>
    </location>
</feature>
<feature type="transmembrane region" description="Helical" evidence="3">
    <location>
        <begin position="110"/>
        <end position="135"/>
    </location>
</feature>
<keyword evidence="3" id="KW-1133">Transmembrane helix</keyword>
<organism evidence="5 6">
    <name type="scientific">Patiria miniata</name>
    <name type="common">Bat star</name>
    <name type="synonym">Asterina miniata</name>
    <dbReference type="NCBI Taxonomy" id="46514"/>
    <lineage>
        <taxon>Eukaryota</taxon>
        <taxon>Metazoa</taxon>
        <taxon>Echinodermata</taxon>
        <taxon>Eleutherozoa</taxon>
        <taxon>Asterozoa</taxon>
        <taxon>Asteroidea</taxon>
        <taxon>Valvatacea</taxon>
        <taxon>Valvatida</taxon>
        <taxon>Asterinidae</taxon>
        <taxon>Patiria</taxon>
    </lineage>
</organism>
<dbReference type="GeneID" id="119727984"/>
<comment type="subcellular location">
    <subcellularLocation>
        <location evidence="1">Membrane</location>
        <topology evidence="1">Multi-pass membrane protein</topology>
    </subcellularLocation>
</comment>
<dbReference type="InterPro" id="IPR020846">
    <property type="entry name" value="MFS_dom"/>
</dbReference>
<keyword evidence="3" id="KW-0472">Membrane</keyword>
<dbReference type="GO" id="GO:0016020">
    <property type="term" value="C:membrane"/>
    <property type="evidence" value="ECO:0007669"/>
    <property type="project" value="UniProtKB-SubCell"/>
</dbReference>
<dbReference type="PROSITE" id="PS50850">
    <property type="entry name" value="MFS"/>
    <property type="match status" value="1"/>
</dbReference>
<dbReference type="GO" id="GO:0008028">
    <property type="term" value="F:monocarboxylic acid transmembrane transporter activity"/>
    <property type="evidence" value="ECO:0007669"/>
    <property type="project" value="TreeGrafter"/>
</dbReference>
<feature type="region of interest" description="Disordered" evidence="2">
    <location>
        <begin position="204"/>
        <end position="234"/>
    </location>
</feature>
<keyword evidence="3" id="KW-0812">Transmembrane</keyword>
<evidence type="ECO:0000256" key="2">
    <source>
        <dbReference type="SAM" id="MobiDB-lite"/>
    </source>
</evidence>
<dbReference type="RefSeq" id="XP_038055993.1">
    <property type="nucleotide sequence ID" value="XM_038200065.1"/>
</dbReference>
<dbReference type="InterPro" id="IPR036259">
    <property type="entry name" value="MFS_trans_sf"/>
</dbReference>
<dbReference type="Proteomes" id="UP000887568">
    <property type="component" value="Unplaced"/>
</dbReference>
<dbReference type="Gene3D" id="1.20.1250.20">
    <property type="entry name" value="MFS general substrate transporter like domains"/>
    <property type="match status" value="1"/>
</dbReference>
<reference evidence="5" key="1">
    <citation type="submission" date="2022-11" db="UniProtKB">
        <authorList>
            <consortium name="EnsemblMetazoa"/>
        </authorList>
    </citation>
    <scope>IDENTIFICATION</scope>
</reference>
<feature type="transmembrane region" description="Helical" evidence="3">
    <location>
        <begin position="362"/>
        <end position="382"/>
    </location>
</feature>
<dbReference type="Pfam" id="PF07690">
    <property type="entry name" value="MFS_1"/>
    <property type="match status" value="1"/>
</dbReference>
<proteinExistence type="predicted"/>
<accession>A0A913ZWG4</accession>
<keyword evidence="6" id="KW-1185">Reference proteome</keyword>
<dbReference type="PANTHER" id="PTHR11360:SF303">
    <property type="entry name" value="MAJOR FACILITATOR SUPERFAMILY (MFS) PROFILE DOMAIN-CONTAINING PROTEIN"/>
    <property type="match status" value="1"/>
</dbReference>
<evidence type="ECO:0000256" key="1">
    <source>
        <dbReference type="ARBA" id="ARBA00004141"/>
    </source>
</evidence>
<dbReference type="AlphaFoldDB" id="A0A913ZWG4"/>
<feature type="transmembrane region" description="Helical" evidence="3">
    <location>
        <begin position="394"/>
        <end position="417"/>
    </location>
</feature>